<gene>
    <name evidence="1" type="ORF">NONO_c35040</name>
</gene>
<dbReference type="SUPFAM" id="SSF53335">
    <property type="entry name" value="S-adenosyl-L-methionine-dependent methyltransferases"/>
    <property type="match status" value="1"/>
</dbReference>
<dbReference type="Gene3D" id="3.40.50.150">
    <property type="entry name" value="Vaccinia Virus protein VP39"/>
    <property type="match status" value="1"/>
</dbReference>
<dbReference type="STRING" id="1415166.NONO_c35040"/>
<dbReference type="PANTHER" id="PTHR43861">
    <property type="entry name" value="TRANS-ACONITATE 2-METHYLTRANSFERASE-RELATED"/>
    <property type="match status" value="1"/>
</dbReference>
<name>W5TM14_9NOCA</name>
<dbReference type="eggNOG" id="COG0500">
    <property type="taxonomic scope" value="Bacteria"/>
</dbReference>
<evidence type="ECO:0000313" key="1">
    <source>
        <dbReference type="EMBL" id="AHH18291.1"/>
    </source>
</evidence>
<evidence type="ECO:0000313" key="2">
    <source>
        <dbReference type="Proteomes" id="UP000019150"/>
    </source>
</evidence>
<keyword evidence="1" id="KW-0489">Methyltransferase</keyword>
<dbReference type="GO" id="GO:0032259">
    <property type="term" value="P:methylation"/>
    <property type="evidence" value="ECO:0007669"/>
    <property type="project" value="UniProtKB-KW"/>
</dbReference>
<proteinExistence type="predicted"/>
<keyword evidence="2" id="KW-1185">Reference proteome</keyword>
<reference evidence="1 2" key="1">
    <citation type="journal article" date="2014" name="Appl. Environ. Microbiol.">
        <title>Insights into the Microbial Degradation of Rubber and Gutta-Percha by Analysis of the Complete Genome of Nocardia nova SH22a.</title>
        <authorList>
            <person name="Luo Q."/>
            <person name="Hiessl S."/>
            <person name="Poehlein A."/>
            <person name="Daniel R."/>
            <person name="Steinbuchel A."/>
        </authorList>
    </citation>
    <scope>NUCLEOTIDE SEQUENCE [LARGE SCALE GENOMIC DNA]</scope>
    <source>
        <strain evidence="1">SH22a</strain>
    </source>
</reference>
<dbReference type="InterPro" id="IPR029063">
    <property type="entry name" value="SAM-dependent_MTases_sf"/>
</dbReference>
<dbReference type="Proteomes" id="UP000019150">
    <property type="component" value="Chromosome"/>
</dbReference>
<dbReference type="EMBL" id="CP006850">
    <property type="protein sequence ID" value="AHH18291.1"/>
    <property type="molecule type" value="Genomic_DNA"/>
</dbReference>
<dbReference type="Pfam" id="PF13489">
    <property type="entry name" value="Methyltransf_23"/>
    <property type="match status" value="1"/>
</dbReference>
<dbReference type="GO" id="GO:0008168">
    <property type="term" value="F:methyltransferase activity"/>
    <property type="evidence" value="ECO:0007669"/>
    <property type="project" value="UniProtKB-KW"/>
</dbReference>
<sequence>MRVTLLTWIERFNSRHPWSHNDFYCNWVVDQVATSGARSILDIGCGTGNLIERLKESGRSVTGFEPDTATARLAISRFAADKAVAIEQISYEERDRARRWSAITLVASLHHLPLTETLQDLRSSLLPGGRLVVIGCYRSNSGIDHATTALAVPLNLLMGLIKHPRSAHRIPDEMTAPTADPKETLQEIRAAAAEQLPGARIRRRLFWRYSLVYDKPLGDQLSKTNG</sequence>
<dbReference type="CDD" id="cd02440">
    <property type="entry name" value="AdoMet_MTases"/>
    <property type="match status" value="1"/>
</dbReference>
<dbReference type="HOGENOM" id="CLU_090578_0_0_11"/>
<dbReference type="KEGG" id="nno:NONO_c35040"/>
<dbReference type="AlphaFoldDB" id="W5TM14"/>
<accession>W5TM14</accession>
<organism evidence="1 2">
    <name type="scientific">Nocardia nova SH22a</name>
    <dbReference type="NCBI Taxonomy" id="1415166"/>
    <lineage>
        <taxon>Bacteria</taxon>
        <taxon>Bacillati</taxon>
        <taxon>Actinomycetota</taxon>
        <taxon>Actinomycetes</taxon>
        <taxon>Mycobacteriales</taxon>
        <taxon>Nocardiaceae</taxon>
        <taxon>Nocardia</taxon>
    </lineage>
</organism>
<keyword evidence="1" id="KW-0808">Transferase</keyword>
<protein>
    <submittedName>
        <fullName evidence="1">Putative methyltransferase</fullName>
    </submittedName>
</protein>